<dbReference type="Proteomes" id="UP000031668">
    <property type="component" value="Unassembled WGS sequence"/>
</dbReference>
<reference evidence="4 5" key="1">
    <citation type="journal article" date="2014" name="Genome Biol. Evol.">
        <title>The genome of the myxosporean Thelohanellus kitauei shows adaptations to nutrient acquisition within its fish host.</title>
        <authorList>
            <person name="Yang Y."/>
            <person name="Xiong J."/>
            <person name="Zhou Z."/>
            <person name="Huo F."/>
            <person name="Miao W."/>
            <person name="Ran C."/>
            <person name="Liu Y."/>
            <person name="Zhang J."/>
            <person name="Feng J."/>
            <person name="Wang M."/>
            <person name="Wang M."/>
            <person name="Wang L."/>
            <person name="Yao B."/>
        </authorList>
    </citation>
    <scope>NUCLEOTIDE SEQUENCE [LARGE SCALE GENOMIC DNA]</scope>
    <source>
        <strain evidence="4">Wuqing</strain>
    </source>
</reference>
<feature type="domain" description="SEA" evidence="3">
    <location>
        <begin position="14"/>
        <end position="127"/>
    </location>
</feature>
<dbReference type="PROSITE" id="PS50024">
    <property type="entry name" value="SEA"/>
    <property type="match status" value="1"/>
</dbReference>
<sequence>MAKTSRHFDQLLTRKKDFEVEIKIMELFQPEMNTVESEAFQRYRQKIQLAILGIYVDDIYYHDTIVLSLRKDGSHIIAHLLIRFTKDVFNNLGPLSAHLLSSKLGDMRVNQFFVSASTSIKLNDFLCTGLCRAADTCSASTCSPTCCSAVVPIIPPISIPTKVVMPGIVAVPQMVNPMPIQPMLSSLTGLLNPYRRTHPDYVGVGRSTLNTPPVLQQKNWKARVEGYEQFDREIVKLEDQGDFNRYILALKNVPLDTNLPAQEKALELILKLSSLNESYFKSYEFCNQNIC</sequence>
<dbReference type="InterPro" id="IPR011989">
    <property type="entry name" value="ARM-like"/>
</dbReference>
<dbReference type="Pfam" id="PF21041">
    <property type="entry name" value="XMAP215_CLASP_TOG"/>
    <property type="match status" value="1"/>
</dbReference>
<evidence type="ECO:0000313" key="4">
    <source>
        <dbReference type="EMBL" id="KII66144.1"/>
    </source>
</evidence>
<evidence type="ECO:0000256" key="1">
    <source>
        <dbReference type="ARBA" id="ARBA00004496"/>
    </source>
</evidence>
<evidence type="ECO:0000259" key="3">
    <source>
        <dbReference type="PROSITE" id="PS50024"/>
    </source>
</evidence>
<dbReference type="Gene3D" id="1.25.10.10">
    <property type="entry name" value="Leucine-rich Repeat Variant"/>
    <property type="match status" value="1"/>
</dbReference>
<evidence type="ECO:0000256" key="2">
    <source>
        <dbReference type="ARBA" id="ARBA00022490"/>
    </source>
</evidence>
<dbReference type="InterPro" id="IPR048491">
    <property type="entry name" value="XMAP215_CLASP_TOG"/>
</dbReference>
<proteinExistence type="predicted"/>
<organism evidence="4 5">
    <name type="scientific">Thelohanellus kitauei</name>
    <name type="common">Myxosporean</name>
    <dbReference type="NCBI Taxonomy" id="669202"/>
    <lineage>
        <taxon>Eukaryota</taxon>
        <taxon>Metazoa</taxon>
        <taxon>Cnidaria</taxon>
        <taxon>Myxozoa</taxon>
        <taxon>Myxosporea</taxon>
        <taxon>Bivalvulida</taxon>
        <taxon>Platysporina</taxon>
        <taxon>Myxobolidae</taxon>
        <taxon>Thelohanellus</taxon>
    </lineage>
</organism>
<name>A0A0C2IL54_THEKT</name>
<keyword evidence="2" id="KW-0963">Cytoplasm</keyword>
<gene>
    <name evidence="4" type="ORF">RF11_11965</name>
</gene>
<comment type="subcellular location">
    <subcellularLocation>
        <location evidence="1">Cytoplasm</location>
    </subcellularLocation>
</comment>
<accession>A0A0C2IL54</accession>
<dbReference type="GO" id="GO:0005737">
    <property type="term" value="C:cytoplasm"/>
    <property type="evidence" value="ECO:0007669"/>
    <property type="project" value="UniProtKB-SubCell"/>
</dbReference>
<evidence type="ECO:0000313" key="5">
    <source>
        <dbReference type="Proteomes" id="UP000031668"/>
    </source>
</evidence>
<dbReference type="EMBL" id="JWZT01003604">
    <property type="protein sequence ID" value="KII66144.1"/>
    <property type="molecule type" value="Genomic_DNA"/>
</dbReference>
<dbReference type="GO" id="GO:0015631">
    <property type="term" value="F:tubulin binding"/>
    <property type="evidence" value="ECO:0007669"/>
    <property type="project" value="InterPro"/>
</dbReference>
<dbReference type="AlphaFoldDB" id="A0A0C2IL54"/>
<keyword evidence="5" id="KW-1185">Reference proteome</keyword>
<dbReference type="InterPro" id="IPR000082">
    <property type="entry name" value="SEA_dom"/>
</dbReference>
<protein>
    <recommendedName>
        <fullName evidence="3">SEA domain-containing protein</fullName>
    </recommendedName>
</protein>
<comment type="caution">
    <text evidence="4">The sequence shown here is derived from an EMBL/GenBank/DDBJ whole genome shotgun (WGS) entry which is preliminary data.</text>
</comment>